<accession>A0A4R3M718</accession>
<name>A0A4R3M718_9HYPH</name>
<evidence type="ECO:0000313" key="2">
    <source>
        <dbReference type="EMBL" id="TCT08393.1"/>
    </source>
</evidence>
<dbReference type="AlphaFoldDB" id="A0A4R3M718"/>
<evidence type="ECO:0000313" key="3">
    <source>
        <dbReference type="Proteomes" id="UP000295678"/>
    </source>
</evidence>
<keyword evidence="1" id="KW-0732">Signal</keyword>
<dbReference type="Proteomes" id="UP000295678">
    <property type="component" value="Unassembled WGS sequence"/>
</dbReference>
<dbReference type="PROSITE" id="PS51318">
    <property type="entry name" value="TAT"/>
    <property type="match status" value="1"/>
</dbReference>
<sequence>MPIRRNALARFAVALLLGLVVTAAASATAQAAAPDVRPSVFLQCPTAPGDPNTYALCATARCWVLDGVAYCKCEIENGRSISLPFHYRDRGQRRNVCTLLKDGVANGFTVSTYSTPRRLEQDYRPAVEKLGPPLAIYTCGGPVGNQPQAGYSAQCDGGICFNSTTGKEFPGLGPIGEGEIVCSCPPVPAPKVGFQMAGPWHCRPGARDVDGRCCDREFHDRFCNVSSVSQTGTEIMVGAVTGIPALLSRLLDGKAPKINRCVFQ</sequence>
<protein>
    <recommendedName>
        <fullName evidence="4">CEL-III C-terminal domain-containing protein</fullName>
    </recommendedName>
</protein>
<reference evidence="2 3" key="1">
    <citation type="submission" date="2019-03" db="EMBL/GenBank/DDBJ databases">
        <title>Genomic Encyclopedia of Type Strains, Phase IV (KMG-IV): sequencing the most valuable type-strain genomes for metagenomic binning, comparative biology and taxonomic classification.</title>
        <authorList>
            <person name="Goeker M."/>
        </authorList>
    </citation>
    <scope>NUCLEOTIDE SEQUENCE [LARGE SCALE GENOMIC DNA]</scope>
    <source>
        <strain evidence="2 3">DSM 19345</strain>
    </source>
</reference>
<dbReference type="InterPro" id="IPR006311">
    <property type="entry name" value="TAT_signal"/>
</dbReference>
<evidence type="ECO:0008006" key="4">
    <source>
        <dbReference type="Google" id="ProtNLM"/>
    </source>
</evidence>
<comment type="caution">
    <text evidence="2">The sequence shown here is derived from an EMBL/GenBank/DDBJ whole genome shotgun (WGS) entry which is preliminary data.</text>
</comment>
<feature type="signal peptide" evidence="1">
    <location>
        <begin position="1"/>
        <end position="31"/>
    </location>
</feature>
<gene>
    <name evidence="2" type="ORF">EDC22_10969</name>
</gene>
<dbReference type="OrthoDB" id="5643368at2"/>
<keyword evidence="3" id="KW-1185">Reference proteome</keyword>
<dbReference type="EMBL" id="SMAK01000009">
    <property type="protein sequence ID" value="TCT08393.1"/>
    <property type="molecule type" value="Genomic_DNA"/>
</dbReference>
<dbReference type="RefSeq" id="WP_132807320.1">
    <property type="nucleotide sequence ID" value="NZ_SMAK01000009.1"/>
</dbReference>
<proteinExistence type="predicted"/>
<organism evidence="2 3">
    <name type="scientific">Tepidamorphus gemmatus</name>
    <dbReference type="NCBI Taxonomy" id="747076"/>
    <lineage>
        <taxon>Bacteria</taxon>
        <taxon>Pseudomonadati</taxon>
        <taxon>Pseudomonadota</taxon>
        <taxon>Alphaproteobacteria</taxon>
        <taxon>Hyphomicrobiales</taxon>
        <taxon>Tepidamorphaceae</taxon>
        <taxon>Tepidamorphus</taxon>
    </lineage>
</organism>
<evidence type="ECO:0000256" key="1">
    <source>
        <dbReference type="SAM" id="SignalP"/>
    </source>
</evidence>
<feature type="chain" id="PRO_5020948744" description="CEL-III C-terminal domain-containing protein" evidence="1">
    <location>
        <begin position="32"/>
        <end position="264"/>
    </location>
</feature>